<reference evidence="4 5" key="2">
    <citation type="submission" date="2019-09" db="EMBL/GenBank/DDBJ databases">
        <authorList>
            <person name="Jin C."/>
        </authorList>
    </citation>
    <scope>NUCLEOTIDE SEQUENCE [LARGE SCALE GENOMIC DNA]</scope>
    <source>
        <strain evidence="4 5">BN140002</strain>
    </source>
</reference>
<sequence>MTSRRTTAALAAGAALAAVALWRRAQAKAAERANPPKGRFLRVDGVRLHVLERGDPAAPPVVILHGNGATIEDIESSGLLDALARDHRVIVLDRPGFGHTSRPRLTMWTARAQAALVADALRMLGVERPVVVGHSWGALTAAVLAVTRPEALGALVLLSGYFFPTPRTDVALFSLAAIPGPGDLFRYTVGPSLSAAFEPLLLHRIFEPQEVPAPFRREYPHPLAYRPIQIRAAAEDTAFMIPGAAEFAGRYHEIRVPTLIMAGGEDRIVTTGEQSAVMHRAIPGSTYRLLPGLGHMIHHFATPEIAEGIAALARGPRPHEAAPATAARRDAPSPAHAG</sequence>
<protein>
    <submittedName>
        <fullName evidence="4">Alpha/beta hydrolase</fullName>
    </submittedName>
</protein>
<feature type="region of interest" description="Disordered" evidence="1">
    <location>
        <begin position="315"/>
        <end position="338"/>
    </location>
</feature>
<dbReference type="PANTHER" id="PTHR43798">
    <property type="entry name" value="MONOACYLGLYCEROL LIPASE"/>
    <property type="match status" value="1"/>
</dbReference>
<gene>
    <name evidence="4" type="ORF">F0L46_05730</name>
</gene>
<dbReference type="GO" id="GO:0016020">
    <property type="term" value="C:membrane"/>
    <property type="evidence" value="ECO:0007669"/>
    <property type="project" value="TreeGrafter"/>
</dbReference>
<feature type="chain" id="PRO_5022752866" evidence="2">
    <location>
        <begin position="30"/>
        <end position="338"/>
    </location>
</feature>
<dbReference type="PROSITE" id="PS50206">
    <property type="entry name" value="RHODANESE_3"/>
    <property type="match status" value="1"/>
</dbReference>
<dbReference type="InterPro" id="IPR050266">
    <property type="entry name" value="AB_hydrolase_sf"/>
</dbReference>
<dbReference type="InterPro" id="IPR029058">
    <property type="entry name" value="AB_hydrolase_fold"/>
</dbReference>
<evidence type="ECO:0000313" key="5">
    <source>
        <dbReference type="Proteomes" id="UP000323142"/>
    </source>
</evidence>
<dbReference type="InterPro" id="IPR001763">
    <property type="entry name" value="Rhodanese-like_dom"/>
</dbReference>
<comment type="caution">
    <text evidence="4">The sequence shown here is derived from an EMBL/GenBank/DDBJ whole genome shotgun (WGS) entry which is preliminary data.</text>
</comment>
<accession>A0A5B2VHA3</accession>
<dbReference type="Pfam" id="PF00561">
    <property type="entry name" value="Abhydrolase_1"/>
    <property type="match status" value="1"/>
</dbReference>
<dbReference type="Gene3D" id="3.40.50.1820">
    <property type="entry name" value="alpha/beta hydrolase"/>
    <property type="match status" value="1"/>
</dbReference>
<dbReference type="InterPro" id="IPR000639">
    <property type="entry name" value="Epox_hydrolase-like"/>
</dbReference>
<proteinExistence type="predicted"/>
<name>A0A5B2VHA3_9HYPH</name>
<feature type="domain" description="Rhodanese" evidence="3">
    <location>
        <begin position="79"/>
        <end position="148"/>
    </location>
</feature>
<dbReference type="OrthoDB" id="9815441at2"/>
<organism evidence="4 5">
    <name type="scientific">Salinarimonas soli</name>
    <dbReference type="NCBI Taxonomy" id="1638099"/>
    <lineage>
        <taxon>Bacteria</taxon>
        <taxon>Pseudomonadati</taxon>
        <taxon>Pseudomonadota</taxon>
        <taxon>Alphaproteobacteria</taxon>
        <taxon>Hyphomicrobiales</taxon>
        <taxon>Salinarimonadaceae</taxon>
        <taxon>Salinarimonas</taxon>
    </lineage>
</organism>
<dbReference type="PANTHER" id="PTHR43798:SF33">
    <property type="entry name" value="HYDROLASE, PUTATIVE (AFU_ORTHOLOGUE AFUA_2G14860)-RELATED"/>
    <property type="match status" value="1"/>
</dbReference>
<keyword evidence="5" id="KW-1185">Reference proteome</keyword>
<dbReference type="Proteomes" id="UP000323142">
    <property type="component" value="Unassembled WGS sequence"/>
</dbReference>
<dbReference type="SUPFAM" id="SSF53474">
    <property type="entry name" value="alpha/beta-Hydrolases"/>
    <property type="match status" value="1"/>
</dbReference>
<keyword evidence="4" id="KW-0378">Hydrolase</keyword>
<dbReference type="RefSeq" id="WP_149816095.1">
    <property type="nucleotide sequence ID" value="NZ_VUOA01000013.1"/>
</dbReference>
<reference evidence="4 5" key="1">
    <citation type="submission" date="2019-09" db="EMBL/GenBank/DDBJ databases">
        <title>Salinarimonas rosea gen. nov., sp. nov., a new member of the a-2 subgroup of the Proteobacteria.</title>
        <authorList>
            <person name="Liu J."/>
        </authorList>
    </citation>
    <scope>NUCLEOTIDE SEQUENCE [LARGE SCALE GENOMIC DNA]</scope>
    <source>
        <strain evidence="4 5">BN140002</strain>
    </source>
</reference>
<dbReference type="AlphaFoldDB" id="A0A5B2VHA3"/>
<feature type="compositionally biased region" description="Low complexity" evidence="1">
    <location>
        <begin position="321"/>
        <end position="338"/>
    </location>
</feature>
<feature type="signal peptide" evidence="2">
    <location>
        <begin position="1"/>
        <end position="29"/>
    </location>
</feature>
<evidence type="ECO:0000256" key="1">
    <source>
        <dbReference type="SAM" id="MobiDB-lite"/>
    </source>
</evidence>
<dbReference type="PRINTS" id="PR00111">
    <property type="entry name" value="ABHYDROLASE"/>
</dbReference>
<dbReference type="GO" id="GO:0016787">
    <property type="term" value="F:hydrolase activity"/>
    <property type="evidence" value="ECO:0007669"/>
    <property type="project" value="UniProtKB-KW"/>
</dbReference>
<evidence type="ECO:0000259" key="3">
    <source>
        <dbReference type="PROSITE" id="PS50206"/>
    </source>
</evidence>
<keyword evidence="2" id="KW-0732">Signal</keyword>
<dbReference type="InterPro" id="IPR000073">
    <property type="entry name" value="AB_hydrolase_1"/>
</dbReference>
<dbReference type="PRINTS" id="PR00412">
    <property type="entry name" value="EPOXHYDRLASE"/>
</dbReference>
<dbReference type="EMBL" id="VUOA01000013">
    <property type="protein sequence ID" value="KAA2238325.1"/>
    <property type="molecule type" value="Genomic_DNA"/>
</dbReference>
<evidence type="ECO:0000313" key="4">
    <source>
        <dbReference type="EMBL" id="KAA2238325.1"/>
    </source>
</evidence>
<evidence type="ECO:0000256" key="2">
    <source>
        <dbReference type="SAM" id="SignalP"/>
    </source>
</evidence>